<dbReference type="AlphaFoldDB" id="A0A1C6XVQ4"/>
<gene>
    <name evidence="1" type="ORF">PCHDS_000380900</name>
</gene>
<dbReference type="EMBL" id="LT608193">
    <property type="protein sequence ID" value="SCM10034.1"/>
    <property type="molecule type" value="Genomic_DNA"/>
</dbReference>
<evidence type="ECO:0000313" key="1">
    <source>
        <dbReference type="EMBL" id="SCM10034.1"/>
    </source>
</evidence>
<accession>A0A1C6XVQ4</accession>
<dbReference type="Proteomes" id="UP000507536">
    <property type="component" value="Chromosome 13"/>
</dbReference>
<dbReference type="Gene3D" id="3.30.530.20">
    <property type="match status" value="1"/>
</dbReference>
<evidence type="ECO:0000313" key="2">
    <source>
        <dbReference type="Proteomes" id="UP000507536"/>
    </source>
</evidence>
<proteinExistence type="predicted"/>
<name>A0A1C6XVQ4_PLACE</name>
<reference evidence="1 2" key="1">
    <citation type="submission" date="2016-08" db="EMBL/GenBank/DDBJ databases">
        <authorList>
            <consortium name="Pathogen Informatics"/>
        </authorList>
    </citation>
    <scope>NUCLEOTIDE SEQUENCE [LARGE SCALE GENOMIC DNA]</scope>
    <source>
        <strain evidence="1 2">DS</strain>
    </source>
</reference>
<sequence>MNKGYIKIALALLSVTYYMQNVAFAFSFFSSTTKPILDAESVNKFPIHPREAKHAIDIVTEALYHARIHAKHTDDYEPYSIDGEEPILYFKRVNDIDIGKLEFTIPNADNYDDVVNMIWDLNGQKKFNNLFIRGTVYRIYDPNLLILQHRYKSPFIDWNVYYYALANKVELSNDETAILLISSDMNDQYGEPFRKYFNPIVESAKTFKPDVNSEKDIRKGRAFKVFVNLAAFFIKKEADGVKVTHISSLEFNFSPRYPNDMVRKVIAKRIVKAANLKDVFNNNILTSTWDFFKSWRIF</sequence>
<dbReference type="SUPFAM" id="SSF55961">
    <property type="entry name" value="Bet v1-like"/>
    <property type="match status" value="1"/>
</dbReference>
<dbReference type="InterPro" id="IPR006486">
    <property type="entry name" value="PYST_A"/>
</dbReference>
<dbReference type="NCBIfam" id="TIGR01599">
    <property type="entry name" value="PYST-A"/>
    <property type="match status" value="1"/>
</dbReference>
<dbReference type="InterPro" id="IPR023393">
    <property type="entry name" value="START-like_dom_sf"/>
</dbReference>
<organism evidence="1 2">
    <name type="scientific">Plasmodium chabaudi adami</name>
    <dbReference type="NCBI Taxonomy" id="5826"/>
    <lineage>
        <taxon>Eukaryota</taxon>
        <taxon>Sar</taxon>
        <taxon>Alveolata</taxon>
        <taxon>Apicomplexa</taxon>
        <taxon>Aconoidasida</taxon>
        <taxon>Haemosporida</taxon>
        <taxon>Plasmodiidae</taxon>
        <taxon>Plasmodium</taxon>
        <taxon>Plasmodium (Vinckeia)</taxon>
    </lineage>
</organism>
<protein>
    <submittedName>
        <fullName evidence="1">Fam-a protein</fullName>
    </submittedName>
</protein>